<feature type="region of interest" description="Disordered" evidence="1">
    <location>
        <begin position="157"/>
        <end position="210"/>
    </location>
</feature>
<proteinExistence type="predicted"/>
<evidence type="ECO:0000256" key="1">
    <source>
        <dbReference type="SAM" id="MobiDB-lite"/>
    </source>
</evidence>
<comment type="caution">
    <text evidence="2">The sequence shown here is derived from an EMBL/GenBank/DDBJ whole genome shotgun (WGS) entry which is preliminary data.</text>
</comment>
<reference evidence="2" key="1">
    <citation type="submission" date="2020-05" db="EMBL/GenBank/DDBJ databases">
        <title>Phylogenomic resolution of chytrid fungi.</title>
        <authorList>
            <person name="Stajich J.E."/>
            <person name="Amses K."/>
            <person name="Simmons R."/>
            <person name="Seto K."/>
            <person name="Myers J."/>
            <person name="Bonds A."/>
            <person name="Quandt C.A."/>
            <person name="Barry K."/>
            <person name="Liu P."/>
            <person name="Grigoriev I."/>
            <person name="Longcore J.E."/>
            <person name="James T.Y."/>
        </authorList>
    </citation>
    <scope>NUCLEOTIDE SEQUENCE</scope>
    <source>
        <strain evidence="2">JEL0513</strain>
    </source>
</reference>
<dbReference type="AlphaFoldDB" id="A0AAD5ST35"/>
<gene>
    <name evidence="2" type="ORF">HK100_009616</name>
</gene>
<feature type="compositionally biased region" description="Basic and acidic residues" evidence="1">
    <location>
        <begin position="192"/>
        <end position="210"/>
    </location>
</feature>
<dbReference type="EMBL" id="JADGJH010004996">
    <property type="protein sequence ID" value="KAJ3082660.1"/>
    <property type="molecule type" value="Genomic_DNA"/>
</dbReference>
<evidence type="ECO:0000313" key="3">
    <source>
        <dbReference type="Proteomes" id="UP001211907"/>
    </source>
</evidence>
<accession>A0AAD5ST35</accession>
<evidence type="ECO:0000313" key="2">
    <source>
        <dbReference type="EMBL" id="KAJ3082660.1"/>
    </source>
</evidence>
<sequence length="210" mass="22288">DTESHTFTNNKNTSSTIVTIKASTKSSSIAVLLESIPAVFILAAIATTNSGRTTATNKKYKLQKTIALPQPALDIEFTSSGDLIVVYAPATAVGVEKTDALLPLLGVSVYNDDAAGGYGPVGCDSVFVKAVEGLVRGQTVIKNHDFGAYYKILRKKASGGGDDDEGGEDHKKKRQKEGDDGKNKKKNKKNKKEIATTDAKKEHETGGDTV</sequence>
<protein>
    <submittedName>
        <fullName evidence="2">Uncharacterized protein</fullName>
    </submittedName>
</protein>
<organism evidence="2 3">
    <name type="scientific">Physocladia obscura</name>
    <dbReference type="NCBI Taxonomy" id="109957"/>
    <lineage>
        <taxon>Eukaryota</taxon>
        <taxon>Fungi</taxon>
        <taxon>Fungi incertae sedis</taxon>
        <taxon>Chytridiomycota</taxon>
        <taxon>Chytridiomycota incertae sedis</taxon>
        <taxon>Chytridiomycetes</taxon>
        <taxon>Chytridiales</taxon>
        <taxon>Chytriomycetaceae</taxon>
        <taxon>Physocladia</taxon>
    </lineage>
</organism>
<feature type="non-terminal residue" evidence="2">
    <location>
        <position position="1"/>
    </location>
</feature>
<name>A0AAD5ST35_9FUNG</name>
<keyword evidence="3" id="KW-1185">Reference proteome</keyword>
<dbReference type="Proteomes" id="UP001211907">
    <property type="component" value="Unassembled WGS sequence"/>
</dbReference>